<keyword evidence="5" id="KW-1185">Reference proteome</keyword>
<evidence type="ECO:0000313" key="3">
    <source>
        <dbReference type="EMBL" id="MDX8305189.1"/>
    </source>
</evidence>
<evidence type="ECO:0000256" key="1">
    <source>
        <dbReference type="SAM" id="MobiDB-lite"/>
    </source>
</evidence>
<proteinExistence type="predicted"/>
<dbReference type="RefSeq" id="WP_234625024.1">
    <property type="nucleotide sequence ID" value="NZ_CP192770.1"/>
</dbReference>
<feature type="chain" id="PRO_5043981756" evidence="2">
    <location>
        <begin position="26"/>
        <end position="431"/>
    </location>
</feature>
<reference evidence="3 5" key="1">
    <citation type="journal article" date="2023" name="Phytobiomes J">
        <title>Deciphering the key players within the bacterial microbiota associated with aerial crown gall tumors on rhododendron: Insights into the gallobiome.</title>
        <authorList>
            <person name="Kuzmanovic N."/>
            <person name="Nesme J."/>
            <person name="Wolf J."/>
            <person name="Neumann-Schaal M."/>
            <person name="Petersen J."/>
            <person name="Fernandez-Gnecco G."/>
            <person name="Sproeer C."/>
            <person name="Bunk B."/>
            <person name="Overmann J."/>
            <person name="Sorensen S.J."/>
            <person name="Idczak E."/>
            <person name="Smalla K."/>
        </authorList>
    </citation>
    <scope>NUCLEOTIDE SEQUENCE</scope>
    <source>
        <strain evidence="3">Rho-11.1</strain>
        <strain evidence="5">rho-14.1</strain>
        <strain evidence="4">Rho-14.1</strain>
    </source>
</reference>
<evidence type="ECO:0000256" key="2">
    <source>
        <dbReference type="SAM" id="SignalP"/>
    </source>
</evidence>
<organism evidence="3">
    <name type="scientific">Agrobacterium rosae</name>
    <dbReference type="NCBI Taxonomy" id="1972867"/>
    <lineage>
        <taxon>Bacteria</taxon>
        <taxon>Pseudomonadati</taxon>
        <taxon>Pseudomonadota</taxon>
        <taxon>Alphaproteobacteria</taxon>
        <taxon>Hyphomicrobiales</taxon>
        <taxon>Rhizobiaceae</taxon>
        <taxon>Rhizobium/Agrobacterium group</taxon>
        <taxon>Agrobacterium</taxon>
    </lineage>
</organism>
<keyword evidence="2" id="KW-0732">Signal</keyword>
<accession>A0AAW9FP15</accession>
<sequence>MNFGDRRSLILASTFLALSFVTSQAQDASETTVLTFGGNQAATAQQQAQANALAAAQAQALPNGGGYNPGVGYYNPGGATGGQAYGNVQLCGAPPYVYPCSYGGGGQQSPYGQQYQQQPEANAAQQQQTFGLNDGAPAATFSRQQGNFIDQSPSTTTGGTGNTAGPITAGPPAYSGSYDGGTYTRADIMNPNSSFYSGEARGNNVRQTQIRNAAYQVGIKAGFAAEAQRINNSLLKYRYSMDQKFDFRSLLEASGAIVPPVITTVTDVIERRSATYLYLTTGAYQIVQPAYVTVKEPAWQDYMMLDGGGPTPPSGIKVKDGADKSVWAEAARNGWERGVKEARAQFTAGLDRLVRDYNGMKTYHRLADEGAVSLTKVNITHKGGAIYLNGRKAVGERINVKLTVQPKFKSTKAVAASLEKDRLENKAPRGR</sequence>
<dbReference type="Pfam" id="PF16932">
    <property type="entry name" value="T4SS_TraI"/>
    <property type="match status" value="1"/>
</dbReference>
<dbReference type="InterPro" id="IPR031618">
    <property type="entry name" value="T4SS_TraI"/>
</dbReference>
<name>A0AAW9FP15_9HYPH</name>
<gene>
    <name evidence="3" type="ORF">RMR22_23345</name>
    <name evidence="4" type="ORF">RMS29_24630</name>
</gene>
<dbReference type="AlphaFoldDB" id="A0AAW9FP15"/>
<evidence type="ECO:0000313" key="4">
    <source>
        <dbReference type="EMBL" id="MDX8332398.1"/>
    </source>
</evidence>
<dbReference type="EMBL" id="JAVRAF010000014">
    <property type="protein sequence ID" value="MDX8305189.1"/>
    <property type="molecule type" value="Genomic_DNA"/>
</dbReference>
<feature type="compositionally biased region" description="Low complexity" evidence="1">
    <location>
        <begin position="163"/>
        <end position="173"/>
    </location>
</feature>
<feature type="region of interest" description="Disordered" evidence="1">
    <location>
        <begin position="147"/>
        <end position="173"/>
    </location>
</feature>
<evidence type="ECO:0000313" key="5">
    <source>
        <dbReference type="Proteomes" id="UP001277561"/>
    </source>
</evidence>
<dbReference type="Proteomes" id="UP001277561">
    <property type="component" value="Unassembled WGS sequence"/>
</dbReference>
<feature type="signal peptide" evidence="2">
    <location>
        <begin position="1"/>
        <end position="25"/>
    </location>
</feature>
<protein>
    <submittedName>
        <fullName evidence="3">Type IV secretory system conjugative DNA transfer family protein</fullName>
    </submittedName>
</protein>
<dbReference type="EMBL" id="JAVRAD010000017">
    <property type="protein sequence ID" value="MDX8332398.1"/>
    <property type="molecule type" value="Genomic_DNA"/>
</dbReference>
<comment type="caution">
    <text evidence="3">The sequence shown here is derived from an EMBL/GenBank/DDBJ whole genome shotgun (WGS) entry which is preliminary data.</text>
</comment>